<dbReference type="RefSeq" id="WP_313273051.1">
    <property type="nucleotide sequence ID" value="NZ_JASXSX010000001.1"/>
</dbReference>
<comment type="pathway">
    <text evidence="4">Amino-acid biosynthesis; L-proline biosynthesis; L-proline from L-glutamate 5-semialdehyde: step 1/1.</text>
</comment>
<evidence type="ECO:0000259" key="6">
    <source>
        <dbReference type="Pfam" id="PF03807"/>
    </source>
</evidence>
<evidence type="ECO:0000256" key="5">
    <source>
        <dbReference type="NCBIfam" id="TIGR00112"/>
    </source>
</evidence>
<keyword evidence="4" id="KW-0963">Cytoplasm</keyword>
<dbReference type="EMBL" id="JASXSX010000001">
    <property type="protein sequence ID" value="MDT3767464.1"/>
    <property type="molecule type" value="Genomic_DNA"/>
</dbReference>
<protein>
    <recommendedName>
        <fullName evidence="4 5">Pyrroline-5-carboxylate reductase</fullName>
        <shortName evidence="4">P5C reductase</shortName>
        <shortName evidence="4">P5CR</shortName>
        <ecNumber evidence="4 5">1.5.1.2</ecNumber>
    </recommendedName>
    <alternativeName>
        <fullName evidence="4">PCA reductase</fullName>
    </alternativeName>
</protein>
<keyword evidence="4" id="KW-0641">Proline biosynthesis</keyword>
<evidence type="ECO:0000313" key="8">
    <source>
        <dbReference type="EMBL" id="MDT3767464.1"/>
    </source>
</evidence>
<keyword evidence="3 4" id="KW-0560">Oxidoreductase</keyword>
<dbReference type="PIRSF" id="PIRSF000193">
    <property type="entry name" value="Pyrrol-5-carb_rd"/>
    <property type="match status" value="1"/>
</dbReference>
<dbReference type="PANTHER" id="PTHR11645">
    <property type="entry name" value="PYRROLINE-5-CARBOXYLATE REDUCTASE"/>
    <property type="match status" value="1"/>
</dbReference>
<comment type="caution">
    <text evidence="8">The sequence shown here is derived from an EMBL/GenBank/DDBJ whole genome shotgun (WGS) entry which is preliminary data.</text>
</comment>
<dbReference type="InterPro" id="IPR036291">
    <property type="entry name" value="NAD(P)-bd_dom_sf"/>
</dbReference>
<evidence type="ECO:0000256" key="4">
    <source>
        <dbReference type="HAMAP-Rule" id="MF_01925"/>
    </source>
</evidence>
<evidence type="ECO:0000256" key="1">
    <source>
        <dbReference type="ARBA" id="ARBA00005525"/>
    </source>
</evidence>
<evidence type="ECO:0000313" key="9">
    <source>
        <dbReference type="Proteomes" id="UP001247542"/>
    </source>
</evidence>
<keyword evidence="2 4" id="KW-0521">NADP</keyword>
<dbReference type="InterPro" id="IPR008927">
    <property type="entry name" value="6-PGluconate_DH-like_C_sf"/>
</dbReference>
<dbReference type="Gene3D" id="1.10.3730.10">
    <property type="entry name" value="ProC C-terminal domain-like"/>
    <property type="match status" value="1"/>
</dbReference>
<dbReference type="EC" id="1.5.1.2" evidence="4 5"/>
<dbReference type="Gene3D" id="3.40.50.720">
    <property type="entry name" value="NAD(P)-binding Rossmann-like Domain"/>
    <property type="match status" value="1"/>
</dbReference>
<reference evidence="8 9" key="1">
    <citation type="submission" date="2023-06" db="EMBL/GenBank/DDBJ databases">
        <title>Draft genome sequence of Gleimia hominis type strain CCUG 57540T.</title>
        <authorList>
            <person name="Salva-Serra F."/>
            <person name="Cardew S."/>
            <person name="Jensie Markopoulos S."/>
            <person name="Ohlen M."/>
            <person name="Inganas E."/>
            <person name="Svensson-Stadler L."/>
            <person name="Moore E.R.B."/>
        </authorList>
    </citation>
    <scope>NUCLEOTIDE SEQUENCE [LARGE SCALE GENOMIC DNA]</scope>
    <source>
        <strain evidence="8 9">CCUG 57540</strain>
    </source>
</reference>
<dbReference type="SUPFAM" id="SSF51735">
    <property type="entry name" value="NAD(P)-binding Rossmann-fold domains"/>
    <property type="match status" value="1"/>
</dbReference>
<evidence type="ECO:0000256" key="3">
    <source>
        <dbReference type="ARBA" id="ARBA00023002"/>
    </source>
</evidence>
<dbReference type="InterPro" id="IPR028939">
    <property type="entry name" value="P5C_Rdtase_cat_N"/>
</dbReference>
<dbReference type="SUPFAM" id="SSF48179">
    <property type="entry name" value="6-phosphogluconate dehydrogenase C-terminal domain-like"/>
    <property type="match status" value="1"/>
</dbReference>
<dbReference type="Pfam" id="PF03807">
    <property type="entry name" value="F420_oxidored"/>
    <property type="match status" value="1"/>
</dbReference>
<evidence type="ECO:0000256" key="2">
    <source>
        <dbReference type="ARBA" id="ARBA00022857"/>
    </source>
</evidence>
<dbReference type="Proteomes" id="UP001247542">
    <property type="component" value="Unassembled WGS sequence"/>
</dbReference>
<proteinExistence type="inferred from homology"/>
<name>A0ABU3IAQ7_9ACTO</name>
<sequence>MRIGFIGSGNMVGAIASGAVQSGTVSGEDVWLTDRSGKSAPALAKRIGAHVAKSNSELAKTCDLIVLGVKPAGITAVADEIAKSLTSEKTVISLAAGIKTSTIEDHVGNVPVVRVMPNVNAQIGQSMTGIAAGKHAGDEQVAKAEELMGAVGETMVVEESQFAAFAALAGCSPCWLYAIVDALARAGVKHGLTKDAATRIVAQAMLGSAALVQAELQEGQIPANLMDRVSSPGGTTVAGLLAAQEAGLAPALVKAVDAAVKRDNELG</sequence>
<organism evidence="8 9">
    <name type="scientific">Gleimia hominis</name>
    <dbReference type="NCBI Taxonomy" id="595468"/>
    <lineage>
        <taxon>Bacteria</taxon>
        <taxon>Bacillati</taxon>
        <taxon>Actinomycetota</taxon>
        <taxon>Actinomycetes</taxon>
        <taxon>Actinomycetales</taxon>
        <taxon>Actinomycetaceae</taxon>
        <taxon>Gleimia</taxon>
    </lineage>
</organism>
<comment type="function">
    <text evidence="4">Catalyzes the reduction of 1-pyrroline-5-carboxylate (PCA) to L-proline.</text>
</comment>
<evidence type="ECO:0000259" key="7">
    <source>
        <dbReference type="Pfam" id="PF14748"/>
    </source>
</evidence>
<dbReference type="InterPro" id="IPR029036">
    <property type="entry name" value="P5CR_dimer"/>
</dbReference>
<comment type="subcellular location">
    <subcellularLocation>
        <location evidence="4">Cytoplasm</location>
    </subcellularLocation>
</comment>
<dbReference type="GO" id="GO:0004735">
    <property type="term" value="F:pyrroline-5-carboxylate reductase activity"/>
    <property type="evidence" value="ECO:0007669"/>
    <property type="project" value="UniProtKB-EC"/>
</dbReference>
<comment type="catalytic activity">
    <reaction evidence="4">
        <text>L-proline + NAD(+) = (S)-1-pyrroline-5-carboxylate + NADH + 2 H(+)</text>
        <dbReference type="Rhea" id="RHEA:14105"/>
        <dbReference type="ChEBI" id="CHEBI:15378"/>
        <dbReference type="ChEBI" id="CHEBI:17388"/>
        <dbReference type="ChEBI" id="CHEBI:57540"/>
        <dbReference type="ChEBI" id="CHEBI:57945"/>
        <dbReference type="ChEBI" id="CHEBI:60039"/>
        <dbReference type="EC" id="1.5.1.2"/>
    </reaction>
</comment>
<gene>
    <name evidence="4 8" type="primary">proC</name>
    <name evidence="8" type="ORF">QS713_05230</name>
</gene>
<feature type="domain" description="Pyrroline-5-carboxylate reductase dimerisation" evidence="7">
    <location>
        <begin position="159"/>
        <end position="266"/>
    </location>
</feature>
<dbReference type="NCBIfam" id="TIGR00112">
    <property type="entry name" value="proC"/>
    <property type="match status" value="1"/>
</dbReference>
<feature type="domain" description="Pyrroline-5-carboxylate reductase catalytic N-terminal" evidence="6">
    <location>
        <begin position="2"/>
        <end position="97"/>
    </location>
</feature>
<keyword evidence="4" id="KW-0028">Amino-acid biosynthesis</keyword>
<dbReference type="Pfam" id="PF14748">
    <property type="entry name" value="P5CR_dimer"/>
    <property type="match status" value="1"/>
</dbReference>
<dbReference type="InterPro" id="IPR000304">
    <property type="entry name" value="Pyrroline-COOH_reductase"/>
</dbReference>
<comment type="catalytic activity">
    <reaction evidence="4">
        <text>L-proline + NADP(+) = (S)-1-pyrroline-5-carboxylate + NADPH + 2 H(+)</text>
        <dbReference type="Rhea" id="RHEA:14109"/>
        <dbReference type="ChEBI" id="CHEBI:15378"/>
        <dbReference type="ChEBI" id="CHEBI:17388"/>
        <dbReference type="ChEBI" id="CHEBI:57783"/>
        <dbReference type="ChEBI" id="CHEBI:58349"/>
        <dbReference type="ChEBI" id="CHEBI:60039"/>
        <dbReference type="EC" id="1.5.1.2"/>
    </reaction>
</comment>
<keyword evidence="9" id="KW-1185">Reference proteome</keyword>
<comment type="similarity">
    <text evidence="1 4">Belongs to the pyrroline-5-carboxylate reductase family.</text>
</comment>
<dbReference type="HAMAP" id="MF_01925">
    <property type="entry name" value="P5C_reductase"/>
    <property type="match status" value="1"/>
</dbReference>
<dbReference type="PANTHER" id="PTHR11645:SF0">
    <property type="entry name" value="PYRROLINE-5-CARBOXYLATE REDUCTASE 3"/>
    <property type="match status" value="1"/>
</dbReference>
<accession>A0ABU3IAQ7</accession>